<keyword evidence="1" id="KW-0472">Membrane</keyword>
<keyword evidence="1" id="KW-0812">Transmembrane</keyword>
<evidence type="ECO:0000256" key="1">
    <source>
        <dbReference type="SAM" id="Phobius"/>
    </source>
</evidence>
<dbReference type="EMBL" id="BJXB01000008">
    <property type="protein sequence ID" value="GEM46424.1"/>
    <property type="molecule type" value="Genomic_DNA"/>
</dbReference>
<reference evidence="2 3" key="1">
    <citation type="submission" date="2019-07" db="EMBL/GenBank/DDBJ databases">
        <title>Whole genome shotgun sequence of Deinococcus cellulosilyticus NBRC 106333.</title>
        <authorList>
            <person name="Hosoyama A."/>
            <person name="Uohara A."/>
            <person name="Ohji S."/>
            <person name="Ichikawa N."/>
        </authorList>
    </citation>
    <scope>NUCLEOTIDE SEQUENCE [LARGE SCALE GENOMIC DNA]</scope>
    <source>
        <strain evidence="2 3">NBRC 106333</strain>
    </source>
</reference>
<evidence type="ECO:0000313" key="3">
    <source>
        <dbReference type="Proteomes" id="UP000321306"/>
    </source>
</evidence>
<protein>
    <submittedName>
        <fullName evidence="2">Uncharacterized protein</fullName>
    </submittedName>
</protein>
<gene>
    <name evidence="2" type="ORF">DC3_20590</name>
</gene>
<accession>A0A511N0Q2</accession>
<evidence type="ECO:0000313" key="2">
    <source>
        <dbReference type="EMBL" id="GEM46424.1"/>
    </source>
</evidence>
<feature type="transmembrane region" description="Helical" evidence="1">
    <location>
        <begin position="135"/>
        <end position="153"/>
    </location>
</feature>
<name>A0A511N0Q2_DEIC1</name>
<feature type="transmembrane region" description="Helical" evidence="1">
    <location>
        <begin position="21"/>
        <end position="40"/>
    </location>
</feature>
<feature type="transmembrane region" description="Helical" evidence="1">
    <location>
        <begin position="85"/>
        <end position="105"/>
    </location>
</feature>
<keyword evidence="3" id="KW-1185">Reference proteome</keyword>
<dbReference type="OrthoDB" id="1494037at2"/>
<proteinExistence type="predicted"/>
<keyword evidence="1" id="KW-1133">Transmembrane helix</keyword>
<dbReference type="AlphaFoldDB" id="A0A511N0Q2"/>
<dbReference type="Proteomes" id="UP000321306">
    <property type="component" value="Unassembled WGS sequence"/>
</dbReference>
<feature type="transmembrane region" description="Helical" evidence="1">
    <location>
        <begin position="52"/>
        <end position="73"/>
    </location>
</feature>
<comment type="caution">
    <text evidence="2">The sequence shown here is derived from an EMBL/GenBank/DDBJ whole genome shotgun (WGS) entry which is preliminary data.</text>
</comment>
<sequence>MLKPRRIPAFLHDVFGEQQTLLEVLLVLFAGLGVTALLILGEQEAFSALPLWRSVLTVLLMVDIVAGCVANFTRSTSDYYAHRPMHRRIFIAIHVHLPVLAWLMGTGLLESVLIWAYTMIAVLFVNALHGHPLQLFTAACLLVVGISGILILAGLPVPLLVMGVLFLMKVVFSFGVDHYRAAGETAQS</sequence>
<dbReference type="RefSeq" id="WP_146884246.1">
    <property type="nucleotide sequence ID" value="NZ_BJXB01000008.1"/>
</dbReference>
<organism evidence="2 3">
    <name type="scientific">Deinococcus cellulosilyticus (strain DSM 18568 / NBRC 106333 / KACC 11606 / 5516J-15)</name>
    <dbReference type="NCBI Taxonomy" id="1223518"/>
    <lineage>
        <taxon>Bacteria</taxon>
        <taxon>Thermotogati</taxon>
        <taxon>Deinococcota</taxon>
        <taxon>Deinococci</taxon>
        <taxon>Deinococcales</taxon>
        <taxon>Deinococcaceae</taxon>
        <taxon>Deinococcus</taxon>
    </lineage>
</organism>